<feature type="domain" description="Cytochrome b5 heme-binding" evidence="6">
    <location>
        <begin position="36"/>
        <end position="116"/>
    </location>
</feature>
<gene>
    <name evidence="7" type="ORF">UR21_C0009G0005</name>
</gene>
<dbReference type="Proteomes" id="UP000034803">
    <property type="component" value="Unassembled WGS sequence"/>
</dbReference>
<feature type="transmembrane region" description="Helical" evidence="5">
    <location>
        <begin position="6"/>
        <end position="22"/>
    </location>
</feature>
<dbReference type="InterPro" id="IPR036400">
    <property type="entry name" value="Cyt_B5-like_heme/steroid_sf"/>
</dbReference>
<sequence length="118" mass="12869">MEKGIIITIATLVLVSVGFIIFKPKLNQKVLGNKTEITYTLNDVSTHSTTNDCWTVIDNGVYDVTKFISQHPGGDKILMSCGINATDLFNGISPLGRVHSEVAKRLLTGMKIGNFKSN</sequence>
<evidence type="ECO:0000256" key="3">
    <source>
        <dbReference type="ARBA" id="ARBA00023004"/>
    </source>
</evidence>
<keyword evidence="5" id="KW-0812">Transmembrane</keyword>
<dbReference type="AlphaFoldDB" id="A0A0F9YIT5"/>
<dbReference type="InterPro" id="IPR001199">
    <property type="entry name" value="Cyt_B5-like_heme/steroid-bd"/>
</dbReference>
<keyword evidence="1" id="KW-0349">Heme</keyword>
<dbReference type="Gene3D" id="3.10.120.10">
    <property type="entry name" value="Cytochrome b5-like heme/steroid binding domain"/>
    <property type="match status" value="1"/>
</dbReference>
<dbReference type="PANTHER" id="PTHR19359">
    <property type="entry name" value="CYTOCHROME B5"/>
    <property type="match status" value="1"/>
</dbReference>
<dbReference type="SMART" id="SM01117">
    <property type="entry name" value="Cyt-b5"/>
    <property type="match status" value="1"/>
</dbReference>
<dbReference type="GO" id="GO:0016020">
    <property type="term" value="C:membrane"/>
    <property type="evidence" value="ECO:0007669"/>
    <property type="project" value="TreeGrafter"/>
</dbReference>
<evidence type="ECO:0000259" key="6">
    <source>
        <dbReference type="PROSITE" id="PS50255"/>
    </source>
</evidence>
<evidence type="ECO:0000256" key="5">
    <source>
        <dbReference type="SAM" id="Phobius"/>
    </source>
</evidence>
<evidence type="ECO:0000313" key="8">
    <source>
        <dbReference type="Proteomes" id="UP000034803"/>
    </source>
</evidence>
<dbReference type="FunFam" id="3.10.120.10:FF:000007">
    <property type="entry name" value="Sulfite oxidase, mitochondrial"/>
    <property type="match status" value="1"/>
</dbReference>
<dbReference type="SUPFAM" id="SSF55856">
    <property type="entry name" value="Cytochrome b5-like heme/steroid binding domain"/>
    <property type="match status" value="1"/>
</dbReference>
<protein>
    <recommendedName>
        <fullName evidence="6">Cytochrome b5 heme-binding domain-containing protein</fullName>
    </recommendedName>
</protein>
<comment type="similarity">
    <text evidence="4">Belongs to the cytochrome b5 family.</text>
</comment>
<organism evidence="7 8">
    <name type="scientific">Candidatus Woesebacteria bacterium GW2011_GWC2_31_9</name>
    <dbReference type="NCBI Taxonomy" id="1618586"/>
    <lineage>
        <taxon>Bacteria</taxon>
        <taxon>Candidatus Woeseibacteriota</taxon>
    </lineage>
</organism>
<proteinExistence type="inferred from homology"/>
<keyword evidence="2" id="KW-0479">Metal-binding</keyword>
<accession>A0A0F9YIT5</accession>
<evidence type="ECO:0000313" key="7">
    <source>
        <dbReference type="EMBL" id="KKP31424.1"/>
    </source>
</evidence>
<dbReference type="GO" id="GO:0046872">
    <property type="term" value="F:metal ion binding"/>
    <property type="evidence" value="ECO:0007669"/>
    <property type="project" value="UniProtKB-KW"/>
</dbReference>
<comment type="caution">
    <text evidence="7">The sequence shown here is derived from an EMBL/GenBank/DDBJ whole genome shotgun (WGS) entry which is preliminary data.</text>
</comment>
<keyword evidence="3" id="KW-0408">Iron</keyword>
<dbReference type="Pfam" id="PF00173">
    <property type="entry name" value="Cyt-b5"/>
    <property type="match status" value="1"/>
</dbReference>
<name>A0A0F9YIT5_9BACT</name>
<keyword evidence="5" id="KW-0472">Membrane</keyword>
<evidence type="ECO:0000256" key="4">
    <source>
        <dbReference type="ARBA" id="ARBA00038168"/>
    </source>
</evidence>
<dbReference type="EMBL" id="LBOI01000009">
    <property type="protein sequence ID" value="KKP31424.1"/>
    <property type="molecule type" value="Genomic_DNA"/>
</dbReference>
<evidence type="ECO:0000256" key="2">
    <source>
        <dbReference type="ARBA" id="ARBA00022723"/>
    </source>
</evidence>
<dbReference type="PROSITE" id="PS50255">
    <property type="entry name" value="CYTOCHROME_B5_2"/>
    <property type="match status" value="1"/>
</dbReference>
<reference evidence="7 8" key="1">
    <citation type="journal article" date="2015" name="Nature">
        <title>rRNA introns, odd ribosomes, and small enigmatic genomes across a large radiation of phyla.</title>
        <authorList>
            <person name="Brown C.T."/>
            <person name="Hug L.A."/>
            <person name="Thomas B.C."/>
            <person name="Sharon I."/>
            <person name="Castelle C.J."/>
            <person name="Singh A."/>
            <person name="Wilkins M.J."/>
            <person name="Williams K.H."/>
            <person name="Banfield J.F."/>
        </authorList>
    </citation>
    <scope>NUCLEOTIDE SEQUENCE [LARGE SCALE GENOMIC DNA]</scope>
</reference>
<dbReference type="GO" id="GO:0020037">
    <property type="term" value="F:heme binding"/>
    <property type="evidence" value="ECO:0007669"/>
    <property type="project" value="TreeGrafter"/>
</dbReference>
<evidence type="ECO:0000256" key="1">
    <source>
        <dbReference type="ARBA" id="ARBA00022617"/>
    </source>
</evidence>
<keyword evidence="5" id="KW-1133">Transmembrane helix</keyword>
<dbReference type="InterPro" id="IPR050668">
    <property type="entry name" value="Cytochrome_b5"/>
</dbReference>